<evidence type="ECO:0000313" key="1">
    <source>
        <dbReference type="EMBL" id="EYU44578.1"/>
    </source>
</evidence>
<sequence>LFISPLSLYHGENVQAMKKQCVGSSSDSKKP</sequence>
<accession>A0A022RXZ9</accession>
<dbReference type="EMBL" id="KI630214">
    <property type="protein sequence ID" value="EYU44578.1"/>
    <property type="molecule type" value="Genomic_DNA"/>
</dbReference>
<feature type="non-terminal residue" evidence="1">
    <location>
        <position position="1"/>
    </location>
</feature>
<protein>
    <submittedName>
        <fullName evidence="1">Uncharacterized protein</fullName>
    </submittedName>
</protein>
<dbReference type="AlphaFoldDB" id="A0A022RXZ9"/>
<proteinExistence type="predicted"/>
<dbReference type="Proteomes" id="UP000030748">
    <property type="component" value="Unassembled WGS sequence"/>
</dbReference>
<keyword evidence="2" id="KW-1185">Reference proteome</keyword>
<feature type="non-terminal residue" evidence="1">
    <location>
        <position position="31"/>
    </location>
</feature>
<evidence type="ECO:0000313" key="2">
    <source>
        <dbReference type="Proteomes" id="UP000030748"/>
    </source>
</evidence>
<name>A0A022RXZ9_ERYGU</name>
<gene>
    <name evidence="1" type="ORF">MIMGU_mgv1a0201843mg</name>
</gene>
<reference evidence="1 2" key="1">
    <citation type="journal article" date="2013" name="Proc. Natl. Acad. Sci. U.S.A.">
        <title>Fine-scale variation in meiotic recombination in Mimulus inferred from population shotgun sequencing.</title>
        <authorList>
            <person name="Hellsten U."/>
            <person name="Wright K.M."/>
            <person name="Jenkins J."/>
            <person name="Shu S."/>
            <person name="Yuan Y."/>
            <person name="Wessler S.R."/>
            <person name="Schmutz J."/>
            <person name="Willis J.H."/>
            <person name="Rokhsar D.S."/>
        </authorList>
    </citation>
    <scope>NUCLEOTIDE SEQUENCE [LARGE SCALE GENOMIC DNA]</scope>
    <source>
        <strain evidence="2">cv. DUN x IM62</strain>
    </source>
</reference>
<organism evidence="1 2">
    <name type="scientific">Erythranthe guttata</name>
    <name type="common">Yellow monkey flower</name>
    <name type="synonym">Mimulus guttatus</name>
    <dbReference type="NCBI Taxonomy" id="4155"/>
    <lineage>
        <taxon>Eukaryota</taxon>
        <taxon>Viridiplantae</taxon>
        <taxon>Streptophyta</taxon>
        <taxon>Embryophyta</taxon>
        <taxon>Tracheophyta</taxon>
        <taxon>Spermatophyta</taxon>
        <taxon>Magnoliopsida</taxon>
        <taxon>eudicotyledons</taxon>
        <taxon>Gunneridae</taxon>
        <taxon>Pentapetalae</taxon>
        <taxon>asterids</taxon>
        <taxon>lamiids</taxon>
        <taxon>Lamiales</taxon>
        <taxon>Phrymaceae</taxon>
        <taxon>Erythranthe</taxon>
    </lineage>
</organism>